<dbReference type="InterPro" id="IPR036582">
    <property type="entry name" value="Mao_N_sf"/>
</dbReference>
<dbReference type="SUPFAM" id="SSF55383">
    <property type="entry name" value="Copper amine oxidase, domain N"/>
    <property type="match status" value="1"/>
</dbReference>
<dbReference type="RefSeq" id="WP_130614092.1">
    <property type="nucleotide sequence ID" value="NZ_AP019400.1"/>
</dbReference>
<evidence type="ECO:0000259" key="2">
    <source>
        <dbReference type="Pfam" id="PF07833"/>
    </source>
</evidence>
<evidence type="ECO:0000313" key="4">
    <source>
        <dbReference type="EMBL" id="BBI35436.1"/>
    </source>
</evidence>
<dbReference type="InterPro" id="IPR012854">
    <property type="entry name" value="Cu_amine_oxidase-like_N"/>
</dbReference>
<proteinExistence type="predicted"/>
<evidence type="ECO:0000256" key="1">
    <source>
        <dbReference type="SAM" id="SignalP"/>
    </source>
</evidence>
<dbReference type="AlphaFoldDB" id="A0A3T1DBD2"/>
<dbReference type="InterPro" id="IPR032599">
    <property type="entry name" value="YcdB/YcdC_rep_domain"/>
</dbReference>
<sequence>MSISRLVMYQSTKLVKIVILCSLALGSTLYTSTQTQAQSLAANVKKEEASSTSSSTRLTGGPILNREDAIARAKLLLPLIPEGAEVDNVTKGIANYKSWNIGFVTPETDDNGRRLHSVNIELRESDGKLMEFQASKWSGITDTKEWDFSTPSKIDIETAATIAKNFAENQPWKLDAQWVINPARESEYSTRTNDKSQYKFRFNRLVNGIRTGPYGFNEFSIFVDRTSGEVTSYQVNWHALDFADPKGIISKETAQSIILDNSLPFLFRLDEEKEFPLLYSINDRVLDAKTGKFPKNYNNEPVSTIPTGFKPKLKQEQAKRLLLSMYDVELQYFPTGNNKAELFYHLIVKPSVPLFYTGSAPFLDSNTGKWLNLAGDTVADPVPANNGWVYDLVASPKRIKYAAAVVLDGQLIPLKAEPIIEKNEVLIPFRELLKAMQANVTWNSGKKLVTATTVTKKVQLTIGSKTAYINGKSAKLTVPARMINKSTVVPARFLAEALGATVTWNAESKLLLINTKKQEPPTKDELKQLRLKAQLNWEALLK</sequence>
<protein>
    <submittedName>
        <fullName evidence="4">Uncharacterized protein</fullName>
    </submittedName>
</protein>
<dbReference type="EMBL" id="AP019400">
    <property type="protein sequence ID" value="BBI35436.1"/>
    <property type="molecule type" value="Genomic_DNA"/>
</dbReference>
<accession>A0A3T1DBD2</accession>
<organism evidence="4 5">
    <name type="scientific">Cohnella abietis</name>
    <dbReference type="NCBI Taxonomy" id="2507935"/>
    <lineage>
        <taxon>Bacteria</taxon>
        <taxon>Bacillati</taxon>
        <taxon>Bacillota</taxon>
        <taxon>Bacilli</taxon>
        <taxon>Bacillales</taxon>
        <taxon>Paenibacillaceae</taxon>
        <taxon>Cohnella</taxon>
    </lineage>
</organism>
<name>A0A3T1DBD2_9BACL</name>
<feature type="signal peptide" evidence="1">
    <location>
        <begin position="1"/>
        <end position="37"/>
    </location>
</feature>
<dbReference type="Pfam" id="PF07833">
    <property type="entry name" value="Cu_amine_oxidN1"/>
    <property type="match status" value="1"/>
</dbReference>
<dbReference type="OrthoDB" id="2601932at2"/>
<dbReference type="Proteomes" id="UP000289856">
    <property type="component" value="Chromosome"/>
</dbReference>
<dbReference type="Pfam" id="PF16244">
    <property type="entry name" value="DUF4901"/>
    <property type="match status" value="1"/>
</dbReference>
<dbReference type="KEGG" id="cohn:KCTCHS21_48350"/>
<feature type="chain" id="PRO_5019324877" evidence="1">
    <location>
        <begin position="38"/>
        <end position="542"/>
    </location>
</feature>
<keyword evidence="1" id="KW-0732">Signal</keyword>
<feature type="domain" description="Copper amine oxidase-like N-terminal" evidence="2">
    <location>
        <begin position="407"/>
        <end position="510"/>
    </location>
</feature>
<gene>
    <name evidence="4" type="ORF">KCTCHS21_48350</name>
</gene>
<keyword evidence="5" id="KW-1185">Reference proteome</keyword>
<reference evidence="4 5" key="1">
    <citation type="submission" date="2019-01" db="EMBL/GenBank/DDBJ databases">
        <title>Complete genome sequence of Cohnella hallensis HS21 isolated from Korean fir (Abies koreana) rhizospheric soil.</title>
        <authorList>
            <person name="Jiang L."/>
            <person name="Kang S.W."/>
            <person name="Kim S."/>
            <person name="Jung J."/>
            <person name="Kim C.Y."/>
            <person name="Kim D.H."/>
            <person name="Kim S.W."/>
            <person name="Lee J."/>
        </authorList>
    </citation>
    <scope>NUCLEOTIDE SEQUENCE [LARGE SCALE GENOMIC DNA]</scope>
    <source>
        <strain evidence="4 5">HS21</strain>
    </source>
</reference>
<feature type="domain" description="YcdB/YcdC repeated" evidence="3">
    <location>
        <begin position="113"/>
        <end position="237"/>
    </location>
</feature>
<evidence type="ECO:0000259" key="3">
    <source>
        <dbReference type="Pfam" id="PF16244"/>
    </source>
</evidence>
<evidence type="ECO:0000313" key="5">
    <source>
        <dbReference type="Proteomes" id="UP000289856"/>
    </source>
</evidence>
<dbReference type="Gene3D" id="3.30.457.10">
    <property type="entry name" value="Copper amine oxidase-like, N-terminal domain"/>
    <property type="match status" value="1"/>
</dbReference>